<gene>
    <name evidence="1" type="ORF">FHK87_10855</name>
</gene>
<sequence length="813" mass="93568">MMRFKNKISVVIIICLLSFNTYSQLYQYSKEGAQLSVDYDGKSTENPITGIGISCFCYFLGDLHNFNRAIGAQSNRDLWLASQENLLRIEIANRSGLPPNTFPTFLDAFKFSVQYESSNVAKSYRPRIWNRFITNNDFNDIEYRKTGYEKVSLEFVRENMQSLPHYQLFGDLKYKRHLLKDIKPENMDWLNNEIGELNGRHYEEASKLVGVRTFEKQLEKAQSNGIFKDYLIDRYVIFYNNLNYEDAVRYATQRMVADYSGNTPNDNSFGPNFSVEDFDYIDTFVPMTHAVDVPQQPLERLDDTPSDDALLYFAAYNHLGGHEVFRYLRKYPDIKNMLKRFFTEKEYVYHGYALAAAQRFLGSYASGNRTYKPNWFSFKSSKDLTAYTNFQNSENINRAFNVLVNSTKPTEFYWGGFHNVLHLMFNQDSVNRDFEGAVYRDVFSDNFLSIHENITNEQLANTFDVKPDSNPYFRTSPSIQLNFENNMGVHFFNRDLDIIELLKNPNFIDIVGNLSQSPSLSLEKIKLFSVSDKLKLSTLEKDWLIANKPTLDALDQYLMDSSNSVESIAFAREAYNTFRNNNGTVDFKDDIIIDNSVSSCMGDIISELQQKDNFGSINPDVSDPGANHIAQIILDMFDTDPTYSIRFYQNQLGTNSDGNERNGVTIKNGNNFDVTVDVDLVNDGTQLFIAKTIIHESMHAYLSYNNYYNTQDGASMVMGLQRLYQKYRENNPGSVGQLTQHGFMGQYVEALARSLAVWDFNKQPLEYYKKLSWGGLETSSAYQALSQSEKREIQNIIQNEREAKSAAKGDKCP</sequence>
<evidence type="ECO:0000313" key="2">
    <source>
        <dbReference type="Proteomes" id="UP000315540"/>
    </source>
</evidence>
<comment type="caution">
    <text evidence="1">The sequence shown here is derived from an EMBL/GenBank/DDBJ whole genome shotgun (WGS) entry which is preliminary data.</text>
</comment>
<organism evidence="1 2">
    <name type="scientific">Aquimarina algicola</name>
    <dbReference type="NCBI Taxonomy" id="2589995"/>
    <lineage>
        <taxon>Bacteria</taxon>
        <taxon>Pseudomonadati</taxon>
        <taxon>Bacteroidota</taxon>
        <taxon>Flavobacteriia</taxon>
        <taxon>Flavobacteriales</taxon>
        <taxon>Flavobacteriaceae</taxon>
        <taxon>Aquimarina</taxon>
    </lineage>
</organism>
<protein>
    <submittedName>
        <fullName evidence="1">Uncharacterized protein</fullName>
    </submittedName>
</protein>
<keyword evidence="2" id="KW-1185">Reference proteome</keyword>
<dbReference type="AlphaFoldDB" id="A0A504JH71"/>
<evidence type="ECO:0000313" key="1">
    <source>
        <dbReference type="EMBL" id="TPN85781.1"/>
    </source>
</evidence>
<dbReference type="OrthoDB" id="1450227at2"/>
<dbReference type="RefSeq" id="WP_140592755.1">
    <property type="nucleotide sequence ID" value="NZ_VFWZ01000003.1"/>
</dbReference>
<name>A0A504JH71_9FLAO</name>
<dbReference type="EMBL" id="VFWZ01000003">
    <property type="protein sequence ID" value="TPN85781.1"/>
    <property type="molecule type" value="Genomic_DNA"/>
</dbReference>
<proteinExistence type="predicted"/>
<dbReference type="Proteomes" id="UP000315540">
    <property type="component" value="Unassembled WGS sequence"/>
</dbReference>
<reference evidence="1 2" key="1">
    <citation type="submission" date="2019-06" db="EMBL/GenBank/DDBJ databases">
        <authorList>
            <person name="Meng X."/>
        </authorList>
    </citation>
    <scope>NUCLEOTIDE SEQUENCE [LARGE SCALE GENOMIC DNA]</scope>
    <source>
        <strain evidence="1 2">M625</strain>
    </source>
</reference>
<accession>A0A504JH71</accession>